<accession>A0A7S1BN48</accession>
<comment type="subunit">
    <text evidence="9">Heterohexamer.</text>
</comment>
<comment type="similarity">
    <text evidence="1 9">Belongs to the small Tim family.</text>
</comment>
<dbReference type="GO" id="GO:0046872">
    <property type="term" value="F:metal ion binding"/>
    <property type="evidence" value="ECO:0007669"/>
    <property type="project" value="UniProtKB-KW"/>
</dbReference>
<evidence type="ECO:0000256" key="2">
    <source>
        <dbReference type="ARBA" id="ARBA00022448"/>
    </source>
</evidence>
<comment type="subcellular location">
    <subcellularLocation>
        <location evidence="9">Mitochondrion inner membrane</location>
        <topology evidence="9">Peripheral membrane protein</topology>
        <orientation evidence="9">Intermembrane side</orientation>
    </subcellularLocation>
</comment>
<evidence type="ECO:0000256" key="8">
    <source>
        <dbReference type="ARBA" id="ARBA00023157"/>
    </source>
</evidence>
<evidence type="ECO:0000256" key="7">
    <source>
        <dbReference type="ARBA" id="ARBA00023128"/>
    </source>
</evidence>
<proteinExistence type="inferred from homology"/>
<dbReference type="SUPFAM" id="SSF144122">
    <property type="entry name" value="Tim10-like"/>
    <property type="match status" value="1"/>
</dbReference>
<name>A0A7S1BN48_9STRA</name>
<evidence type="ECO:0000256" key="6">
    <source>
        <dbReference type="ARBA" id="ARBA00023010"/>
    </source>
</evidence>
<dbReference type="EMBL" id="HBFR01024828">
    <property type="protein sequence ID" value="CAD8890584.1"/>
    <property type="molecule type" value="Transcribed_RNA"/>
</dbReference>
<dbReference type="GO" id="GO:0015031">
    <property type="term" value="P:protein transport"/>
    <property type="evidence" value="ECO:0007669"/>
    <property type="project" value="UniProtKB-KW"/>
</dbReference>
<organism evidence="11">
    <name type="scientific">Corethron hystrix</name>
    <dbReference type="NCBI Taxonomy" id="216773"/>
    <lineage>
        <taxon>Eukaryota</taxon>
        <taxon>Sar</taxon>
        <taxon>Stramenopiles</taxon>
        <taxon>Ochrophyta</taxon>
        <taxon>Bacillariophyta</taxon>
        <taxon>Coscinodiscophyceae</taxon>
        <taxon>Corethrophycidae</taxon>
        <taxon>Corethrales</taxon>
        <taxon>Corethraceae</taxon>
        <taxon>Corethron</taxon>
    </lineage>
</organism>
<dbReference type="PANTHER" id="PTHR11038">
    <property type="entry name" value="MITOCHONDRIAL IMPORT INNER MEMBRANE TRANSLOCASE SUBUNIT TIM10"/>
    <property type="match status" value="1"/>
</dbReference>
<dbReference type="GO" id="GO:0005743">
    <property type="term" value="C:mitochondrial inner membrane"/>
    <property type="evidence" value="ECO:0007669"/>
    <property type="project" value="UniProtKB-SubCell"/>
</dbReference>
<keyword evidence="7 9" id="KW-0496">Mitochondrion</keyword>
<evidence type="ECO:0000256" key="5">
    <source>
        <dbReference type="ARBA" id="ARBA00022927"/>
    </source>
</evidence>
<keyword evidence="9" id="KW-0472">Membrane</keyword>
<evidence type="ECO:0000256" key="1">
    <source>
        <dbReference type="ARBA" id="ARBA00006720"/>
    </source>
</evidence>
<sequence length="111" mass="12286">MNFFSGKEEKPAGPDPVEAAKAEIEMYTDLFNKMSASCFSKCSSKKHKEPDLALGEMSCVDRCVGKYMEAQERIGVVFQKFNEEQAAAQQNMQNMQAQYAAGRDGGSPFGR</sequence>
<comment type="function">
    <text evidence="9">Mitochondrial intermembrane chaperone that participates in the import and insertion of some multi-pass transmembrane proteins into the mitochondrial inner membrane. Also required for the transfer of beta-barrel precursors from the TOM complex to the sorting and assembly machinery (SAM complex) of the outer membrane. Acts as a chaperone-like protein that protects the hydrophobic precursors from aggregation and guide them through the mitochondrial intermembrane space.</text>
</comment>
<evidence type="ECO:0000256" key="9">
    <source>
        <dbReference type="RuleBase" id="RU367043"/>
    </source>
</evidence>
<dbReference type="Pfam" id="PF02953">
    <property type="entry name" value="zf-Tim10_DDP"/>
    <property type="match status" value="1"/>
</dbReference>
<feature type="domain" description="Tim10-like" evidence="10">
    <location>
        <begin position="19"/>
        <end position="80"/>
    </location>
</feature>
<keyword evidence="8 9" id="KW-1015">Disulfide bond</keyword>
<reference evidence="11" key="1">
    <citation type="submission" date="2021-01" db="EMBL/GenBank/DDBJ databases">
        <authorList>
            <person name="Corre E."/>
            <person name="Pelletier E."/>
            <person name="Niang G."/>
            <person name="Scheremetjew M."/>
            <person name="Finn R."/>
            <person name="Kale V."/>
            <person name="Holt S."/>
            <person name="Cochrane G."/>
            <person name="Meng A."/>
            <person name="Brown T."/>
            <person name="Cohen L."/>
        </authorList>
    </citation>
    <scope>NUCLEOTIDE SEQUENCE</scope>
    <source>
        <strain evidence="11">308</strain>
    </source>
</reference>
<comment type="domain">
    <text evidence="9">The twin CX3C motif contains 4 conserved Cys residues that form 2 disulfide bonds in the mitochondrial intermembrane space.</text>
</comment>
<dbReference type="Gene3D" id="1.10.287.810">
    <property type="entry name" value="Mitochondrial import inner membrane translocase subunit tim13 like domains"/>
    <property type="match status" value="1"/>
</dbReference>
<evidence type="ECO:0000313" key="11">
    <source>
        <dbReference type="EMBL" id="CAD8890584.1"/>
    </source>
</evidence>
<dbReference type="InterPro" id="IPR004217">
    <property type="entry name" value="Tim10-like"/>
</dbReference>
<dbReference type="PANTHER" id="PTHR11038:SF16">
    <property type="entry name" value="MITOCHONDRIAL IMPORT INNER MEMBRANE TRANSLOCASE SUBUNIT TIM10"/>
    <property type="match status" value="1"/>
</dbReference>
<gene>
    <name evidence="11" type="ORF">CHYS00102_LOCUS17789</name>
</gene>
<protein>
    <recommendedName>
        <fullName evidence="9">Mitochondrial import inner membrane translocase subunit</fullName>
    </recommendedName>
</protein>
<keyword evidence="3" id="KW-0479">Metal-binding</keyword>
<dbReference type="GO" id="GO:0045039">
    <property type="term" value="P:protein insertion into mitochondrial inner membrane"/>
    <property type="evidence" value="ECO:0007669"/>
    <property type="project" value="TreeGrafter"/>
</dbReference>
<evidence type="ECO:0000256" key="4">
    <source>
        <dbReference type="ARBA" id="ARBA00022833"/>
    </source>
</evidence>
<keyword evidence="6 9" id="KW-0811">Translocation</keyword>
<keyword evidence="2 9" id="KW-0813">Transport</keyword>
<dbReference type="InterPro" id="IPR035427">
    <property type="entry name" value="Tim10-like_dom_sf"/>
</dbReference>
<keyword evidence="4" id="KW-0862">Zinc</keyword>
<dbReference type="AlphaFoldDB" id="A0A7S1BN48"/>
<keyword evidence="9" id="KW-0143">Chaperone</keyword>
<keyword evidence="5 9" id="KW-0653">Protein transport</keyword>
<evidence type="ECO:0000259" key="10">
    <source>
        <dbReference type="Pfam" id="PF02953"/>
    </source>
</evidence>
<evidence type="ECO:0000256" key="3">
    <source>
        <dbReference type="ARBA" id="ARBA00022723"/>
    </source>
</evidence>
<keyword evidence="9" id="KW-0999">Mitochondrion inner membrane</keyword>